<dbReference type="OrthoDB" id="5520658at2"/>
<sequence length="59" mass="6857">MARSKDRIYDIRTLDRFLREGKITDEDYQAHLDQLPDASEKAATVEAVFEENVLEKDAE</sequence>
<name>A0A328C2B2_9DELT</name>
<evidence type="ECO:0000313" key="1">
    <source>
        <dbReference type="EMBL" id="RAL20055.1"/>
    </source>
</evidence>
<comment type="caution">
    <text evidence="1">The sequence shown here is derived from an EMBL/GenBank/DDBJ whole genome shotgun (WGS) entry which is preliminary data.</text>
</comment>
<dbReference type="AlphaFoldDB" id="A0A328C2B2"/>
<accession>A0A328C2B2</accession>
<reference evidence="1 2" key="1">
    <citation type="submission" date="2018-05" db="EMBL/GenBank/DDBJ databases">
        <title>Lujinxingia marina gen. nov. sp. nov., a new facultative anaerobic member of the class Deltaproteobacteria, and proposal of Lujinxingaceae fam. nov.</title>
        <authorList>
            <person name="Li C.-M."/>
        </authorList>
    </citation>
    <scope>NUCLEOTIDE SEQUENCE [LARGE SCALE GENOMIC DNA]</scope>
    <source>
        <strain evidence="1 2">B210</strain>
    </source>
</reference>
<organism evidence="1 2">
    <name type="scientific">Lujinxingia litoralis</name>
    <dbReference type="NCBI Taxonomy" id="2211119"/>
    <lineage>
        <taxon>Bacteria</taxon>
        <taxon>Deltaproteobacteria</taxon>
        <taxon>Bradymonadales</taxon>
        <taxon>Lujinxingiaceae</taxon>
        <taxon>Lujinxingia</taxon>
    </lineage>
</organism>
<dbReference type="Proteomes" id="UP000249169">
    <property type="component" value="Unassembled WGS sequence"/>
</dbReference>
<keyword evidence="2" id="KW-1185">Reference proteome</keyword>
<proteinExistence type="predicted"/>
<dbReference type="EMBL" id="QHKO01000016">
    <property type="protein sequence ID" value="RAL20055.1"/>
    <property type="molecule type" value="Genomic_DNA"/>
</dbReference>
<dbReference type="RefSeq" id="WP_111731479.1">
    <property type="nucleotide sequence ID" value="NZ_QHKO01000016.1"/>
</dbReference>
<evidence type="ECO:0000313" key="2">
    <source>
        <dbReference type="Proteomes" id="UP000249169"/>
    </source>
</evidence>
<gene>
    <name evidence="1" type="ORF">DL240_19015</name>
</gene>
<protein>
    <submittedName>
        <fullName evidence="1">Uncharacterized protein</fullName>
    </submittedName>
</protein>